<comment type="caution">
    <text evidence="1">The sequence shown here is derived from an EMBL/GenBank/DDBJ whole genome shotgun (WGS) entry which is preliminary data.</text>
</comment>
<accession>A0A4Q0XSJ2</accession>
<gene>
    <name evidence="1" type="ORF">CRV04_06095</name>
</gene>
<dbReference type="RefSeq" id="WP_128995939.1">
    <property type="nucleotide sequence ID" value="NZ_PDKN01000003.1"/>
</dbReference>
<protein>
    <submittedName>
        <fullName evidence="1">Uncharacterized protein</fullName>
    </submittedName>
</protein>
<dbReference type="Gene3D" id="3.40.30.10">
    <property type="entry name" value="Glutaredoxin"/>
    <property type="match status" value="1"/>
</dbReference>
<dbReference type="EMBL" id="PDKN01000003">
    <property type="protein sequence ID" value="RXJ58077.1"/>
    <property type="molecule type" value="Genomic_DNA"/>
</dbReference>
<reference evidence="1 2" key="1">
    <citation type="submission" date="2017-10" db="EMBL/GenBank/DDBJ databases">
        <title>Genomics of the genus Arcobacter.</title>
        <authorList>
            <person name="Perez-Cataluna A."/>
            <person name="Figueras M.J."/>
        </authorList>
    </citation>
    <scope>NUCLEOTIDE SEQUENCE [LARGE SCALE GENOMIC DNA]</scope>
    <source>
        <strain evidence="1 2">CECT 8987</strain>
    </source>
</reference>
<organism evidence="1 2">
    <name type="scientific">Candidatus Marinarcus aquaticus</name>
    <dbReference type="NCBI Taxonomy" id="2044504"/>
    <lineage>
        <taxon>Bacteria</taxon>
        <taxon>Pseudomonadati</taxon>
        <taxon>Campylobacterota</taxon>
        <taxon>Epsilonproteobacteria</taxon>
        <taxon>Campylobacterales</taxon>
        <taxon>Arcobacteraceae</taxon>
        <taxon>Candidatus Marinarcus</taxon>
    </lineage>
</organism>
<proteinExistence type="predicted"/>
<dbReference type="Proteomes" id="UP000290657">
    <property type="component" value="Unassembled WGS sequence"/>
</dbReference>
<keyword evidence="2" id="KW-1185">Reference proteome</keyword>
<sequence>MSINLKQPLVPMTTLKMFNASSRLIGIPKEKVQVIMTIPDITTFNDELHNTIFEMQDLTECFIITNSSFDAIENMIEECQLDASMISSDFKTFAQTYKIAFDEHCMKKALIIIDKNCQITHEEIV</sequence>
<evidence type="ECO:0000313" key="2">
    <source>
        <dbReference type="Proteomes" id="UP000290657"/>
    </source>
</evidence>
<evidence type="ECO:0000313" key="1">
    <source>
        <dbReference type="EMBL" id="RXJ58077.1"/>
    </source>
</evidence>
<name>A0A4Q0XSJ2_9BACT</name>
<dbReference type="AlphaFoldDB" id="A0A4Q0XSJ2"/>
<dbReference type="OrthoDB" id="5344060at2"/>